<gene>
    <name evidence="1" type="ORF">IH622_23080</name>
</gene>
<dbReference type="EMBL" id="JACZKO010000063">
    <property type="protein sequence ID" value="MBE0563681.1"/>
    <property type="molecule type" value="Genomic_DNA"/>
</dbReference>
<dbReference type="Proteomes" id="UP000642265">
    <property type="component" value="Unassembled WGS sequence"/>
</dbReference>
<evidence type="ECO:0000313" key="1">
    <source>
        <dbReference type="EMBL" id="MBE0563681.1"/>
    </source>
</evidence>
<sequence length="204" mass="22703">MTYLAYTGIGSRGTPEHILDIMRKIGGWMFTQGWTLRSGGAKGADSAFEAGVDNALANTLTNGSNHYHPKEIYLPWKGFNNSDSELHPQNLPFTAEEIQLSRQMHPGWHRCGAAARKMHQRNLRQILGHPSVNGDVVQPVKFVVCWTEGGKLIGGTAQALRIAQSCDIPIINFGNTTNTNQVYQMLRRMEEIAHEFKEKLDGSL</sequence>
<name>A0A8I0NBF6_BRUAN</name>
<dbReference type="AlphaFoldDB" id="A0A8I0NBF6"/>
<dbReference type="SUPFAM" id="SSF102405">
    <property type="entry name" value="MCP/YpsA-like"/>
    <property type="match status" value="1"/>
</dbReference>
<proteinExistence type="predicted"/>
<evidence type="ECO:0000313" key="2">
    <source>
        <dbReference type="Proteomes" id="UP000642265"/>
    </source>
</evidence>
<accession>A0A8I0NBF6</accession>
<reference evidence="1" key="1">
    <citation type="submission" date="2020-09" db="EMBL/GenBank/DDBJ databases">
        <authorList>
            <person name="Dalcin Martins P."/>
        </authorList>
    </citation>
    <scope>NUCLEOTIDE SEQUENCE</scope>
    <source>
        <strain evidence="1">MAG47</strain>
    </source>
</reference>
<comment type="caution">
    <text evidence="1">The sequence shown here is derived from an EMBL/GenBank/DDBJ whole genome shotgun (WGS) entry which is preliminary data.</text>
</comment>
<reference evidence="1" key="2">
    <citation type="submission" date="2020-10" db="EMBL/GenBank/DDBJ databases">
        <title>Enrichment of novel Verrucomicrobia, Bacteroidetes and Krumholzibacteria in an oxygen-limited, methane- and iron-fed bioreactor inoculated with Bothnian Sea sediments.</title>
        <authorList>
            <person name="Martins P.D."/>
            <person name="de Jong A."/>
            <person name="Lenstra W.K."/>
            <person name="van Helmond N.A.G.M."/>
            <person name="Slomp C.P."/>
            <person name="Jetten M.S.M."/>
            <person name="Welte C.U."/>
            <person name="Rasigraf O."/>
        </authorList>
    </citation>
    <scope>NUCLEOTIDE SEQUENCE</scope>
    <source>
        <strain evidence="1">MAG47</strain>
    </source>
</reference>
<protein>
    <recommendedName>
        <fullName evidence="3">DNA recombination-mediator protein A</fullName>
    </recommendedName>
</protein>
<evidence type="ECO:0008006" key="3">
    <source>
        <dbReference type="Google" id="ProtNLM"/>
    </source>
</evidence>
<organism evidence="1 2">
    <name type="scientific">Brucella anthropi</name>
    <name type="common">Ochrobactrum anthropi</name>
    <dbReference type="NCBI Taxonomy" id="529"/>
    <lineage>
        <taxon>Bacteria</taxon>
        <taxon>Pseudomonadati</taxon>
        <taxon>Pseudomonadota</taxon>
        <taxon>Alphaproteobacteria</taxon>
        <taxon>Hyphomicrobiales</taxon>
        <taxon>Brucellaceae</taxon>
        <taxon>Brucella/Ochrobactrum group</taxon>
        <taxon>Brucella</taxon>
    </lineage>
</organism>